<feature type="transmembrane region" description="Helical" evidence="1">
    <location>
        <begin position="12"/>
        <end position="32"/>
    </location>
</feature>
<sequence length="205" mass="21492">MRVGNVRFGKRELLDISVAWAALTVAFAVFFGGGGRAILYRPGVLVGLLPASLVTAGLGFLLHEMAHKVTAIRYGQVAEFRADYGMLFLAVAGALAGFLFAAPGAVYHQGRATLRENGLIALAGPLTNVALGMVFFPLELLLGGALGSVAALGVRINFLLAGFNMIPFGPLDGNTVKKWSVPAFVGFGLPCFALAAWALFGFSFL</sequence>
<keyword evidence="2" id="KW-0378">Hydrolase</keyword>
<name>A0A8U0HTE6_9EURY</name>
<keyword evidence="1" id="KW-0472">Membrane</keyword>
<proteinExistence type="predicted"/>
<dbReference type="InterPro" id="IPR052348">
    <property type="entry name" value="Metallopeptidase_M50B"/>
</dbReference>
<evidence type="ECO:0000256" key="1">
    <source>
        <dbReference type="SAM" id="Phobius"/>
    </source>
</evidence>
<evidence type="ECO:0000313" key="2">
    <source>
        <dbReference type="EMBL" id="UPV74071.1"/>
    </source>
</evidence>
<protein>
    <submittedName>
        <fullName evidence="2">Metalloprotease</fullName>
    </submittedName>
</protein>
<dbReference type="GO" id="GO:0008237">
    <property type="term" value="F:metallopeptidase activity"/>
    <property type="evidence" value="ECO:0007669"/>
    <property type="project" value="UniProtKB-KW"/>
</dbReference>
<keyword evidence="2" id="KW-0482">Metalloprotease</keyword>
<feature type="transmembrane region" description="Helical" evidence="1">
    <location>
        <begin position="84"/>
        <end position="107"/>
    </location>
</feature>
<evidence type="ECO:0000313" key="3">
    <source>
        <dbReference type="Proteomes" id="UP000830729"/>
    </source>
</evidence>
<dbReference type="PANTHER" id="PTHR35864:SF1">
    <property type="entry name" value="ZINC METALLOPROTEASE YWHC-RELATED"/>
    <property type="match status" value="1"/>
</dbReference>
<dbReference type="GeneID" id="72186776"/>
<keyword evidence="1" id="KW-1133">Transmembrane helix</keyword>
<dbReference type="AlphaFoldDB" id="A0A8U0HTE6"/>
<dbReference type="Proteomes" id="UP000830729">
    <property type="component" value="Chromosome"/>
</dbReference>
<organism evidence="2 3">
    <name type="scientific">Halorussus limi</name>
    <dbReference type="NCBI Taxonomy" id="2938695"/>
    <lineage>
        <taxon>Archaea</taxon>
        <taxon>Methanobacteriati</taxon>
        <taxon>Methanobacteriota</taxon>
        <taxon>Stenosarchaea group</taxon>
        <taxon>Halobacteria</taxon>
        <taxon>Halobacteriales</taxon>
        <taxon>Haladaptataceae</taxon>
        <taxon>Halorussus</taxon>
    </lineage>
</organism>
<feature type="transmembrane region" description="Helical" evidence="1">
    <location>
        <begin position="145"/>
        <end position="163"/>
    </location>
</feature>
<gene>
    <name evidence="2" type="ORF">M0R89_16215</name>
</gene>
<keyword evidence="1" id="KW-0812">Transmembrane</keyword>
<reference evidence="2 3" key="1">
    <citation type="submission" date="2022-04" db="EMBL/GenBank/DDBJ databases">
        <title>Diverse halophilic archaea isolated from saline environments.</title>
        <authorList>
            <person name="Cui H.-L."/>
        </authorList>
    </citation>
    <scope>NUCLEOTIDE SEQUENCE [LARGE SCALE GENOMIC DNA]</scope>
    <source>
        <strain evidence="2 3">XZYJT49</strain>
    </source>
</reference>
<feature type="transmembrane region" description="Helical" evidence="1">
    <location>
        <begin position="183"/>
        <end position="204"/>
    </location>
</feature>
<feature type="transmembrane region" description="Helical" evidence="1">
    <location>
        <begin position="119"/>
        <end position="138"/>
    </location>
</feature>
<dbReference type="EMBL" id="CP096659">
    <property type="protein sequence ID" value="UPV74071.1"/>
    <property type="molecule type" value="Genomic_DNA"/>
</dbReference>
<keyword evidence="3" id="KW-1185">Reference proteome</keyword>
<dbReference type="RefSeq" id="WP_248650119.1">
    <property type="nucleotide sequence ID" value="NZ_CP096659.1"/>
</dbReference>
<dbReference type="PANTHER" id="PTHR35864">
    <property type="entry name" value="ZINC METALLOPROTEASE MJ0611-RELATED"/>
    <property type="match status" value="1"/>
</dbReference>
<feature type="transmembrane region" description="Helical" evidence="1">
    <location>
        <begin position="44"/>
        <end position="63"/>
    </location>
</feature>
<dbReference type="KEGG" id="halx:M0R89_16215"/>
<accession>A0A8U0HTE6</accession>
<keyword evidence="2" id="KW-0645">Protease</keyword>